<gene>
    <name evidence="1" type="ORF">AFUS01_LOCUS9743</name>
</gene>
<accession>A0A8J2NW13</accession>
<protein>
    <submittedName>
        <fullName evidence="1">Uncharacterized protein</fullName>
    </submittedName>
</protein>
<name>A0A8J2NW13_9HEXA</name>
<dbReference type="AlphaFoldDB" id="A0A8J2NW13"/>
<proteinExistence type="predicted"/>
<reference evidence="1" key="1">
    <citation type="submission" date="2021-06" db="EMBL/GenBank/DDBJ databases">
        <authorList>
            <person name="Hodson N. C."/>
            <person name="Mongue J. A."/>
            <person name="Jaron S. K."/>
        </authorList>
    </citation>
    <scope>NUCLEOTIDE SEQUENCE</scope>
</reference>
<dbReference type="Proteomes" id="UP000708208">
    <property type="component" value="Unassembled WGS sequence"/>
</dbReference>
<keyword evidence="2" id="KW-1185">Reference proteome</keyword>
<sequence length="23" mass="2683">MVWPYVPKNLANRLSSVCLTEVY</sequence>
<organism evidence="1 2">
    <name type="scientific">Allacma fusca</name>
    <dbReference type="NCBI Taxonomy" id="39272"/>
    <lineage>
        <taxon>Eukaryota</taxon>
        <taxon>Metazoa</taxon>
        <taxon>Ecdysozoa</taxon>
        <taxon>Arthropoda</taxon>
        <taxon>Hexapoda</taxon>
        <taxon>Collembola</taxon>
        <taxon>Symphypleona</taxon>
        <taxon>Sminthuridae</taxon>
        <taxon>Allacma</taxon>
    </lineage>
</organism>
<comment type="caution">
    <text evidence="1">The sequence shown here is derived from an EMBL/GenBank/DDBJ whole genome shotgun (WGS) entry which is preliminary data.</text>
</comment>
<evidence type="ECO:0000313" key="1">
    <source>
        <dbReference type="EMBL" id="CAG7720467.1"/>
    </source>
</evidence>
<dbReference type="EMBL" id="CAJVCH010070913">
    <property type="protein sequence ID" value="CAG7720467.1"/>
    <property type="molecule type" value="Genomic_DNA"/>
</dbReference>
<feature type="non-terminal residue" evidence="1">
    <location>
        <position position="1"/>
    </location>
</feature>
<evidence type="ECO:0000313" key="2">
    <source>
        <dbReference type="Proteomes" id="UP000708208"/>
    </source>
</evidence>